<dbReference type="Proteomes" id="UP000178853">
    <property type="component" value="Unassembled WGS sequence"/>
</dbReference>
<evidence type="ECO:0000256" key="3">
    <source>
        <dbReference type="ARBA" id="ARBA00023125"/>
    </source>
</evidence>
<dbReference type="Gene3D" id="3.90.220.20">
    <property type="entry name" value="DNA methylase specificity domains"/>
    <property type="match status" value="2"/>
</dbReference>
<protein>
    <recommendedName>
        <fullName evidence="5">Type I restriction modification DNA specificity domain-containing protein</fullName>
    </recommendedName>
</protein>
<evidence type="ECO:0000256" key="4">
    <source>
        <dbReference type="SAM" id="Coils"/>
    </source>
</evidence>
<feature type="domain" description="Type I restriction modification DNA specificity" evidence="5">
    <location>
        <begin position="53"/>
        <end position="232"/>
    </location>
</feature>
<dbReference type="GO" id="GO:0009307">
    <property type="term" value="P:DNA restriction-modification system"/>
    <property type="evidence" value="ECO:0007669"/>
    <property type="project" value="UniProtKB-KW"/>
</dbReference>
<dbReference type="SUPFAM" id="SSF116734">
    <property type="entry name" value="DNA methylase specificity domain"/>
    <property type="match status" value="2"/>
</dbReference>
<feature type="coiled-coil region" evidence="4">
    <location>
        <begin position="442"/>
        <end position="469"/>
    </location>
</feature>
<proteinExistence type="inferred from homology"/>
<sequence length="476" mass="53986">MATTNKTIFEKIPLTFGVNLADEDDRLDCAWFNPIFENKIEELRTAKKSNRKLTKLKGVADVDGGKRLPKGTVIQESETSIIPYIRATDVKNLKVNVDGAAKITKDIHQGIQNYQLKKDDVVITIVGTIGGVGILEKEVEVCDFTENIARVRMKDENVLSRFLLHFLDSEFGQMQMDRFSVGSLQYKLSLKSCRNIEVYLPLSNDNFDISEQKKILDLVYSIFNKVEVHRKTGQRLIDEVRSVIVKKIGLPLVEENAESSIFEADLEDNPFARLDALFNNPLRKKLLSILSKYPNKKLGKLTRSQKENKIAPTDYYRLVELEQIDENTGRITEVREVSELGSAKILLRNGSILISKLQPEKGKVVIVNSEFDGCVGSSELIPLVLDSSEVSAEYLWAILRSDYVLKQWEYELTGSSRMRIGSNEINNTVIPIPDPTLQKEIVEELKDRIAKSDNELNEAMQLFNEARNLFSRLLLG</sequence>
<keyword evidence="4" id="KW-0175">Coiled coil</keyword>
<dbReference type="Pfam" id="PF01420">
    <property type="entry name" value="Methylase_S"/>
    <property type="match status" value="1"/>
</dbReference>
<evidence type="ECO:0000313" key="7">
    <source>
        <dbReference type="Proteomes" id="UP000178853"/>
    </source>
</evidence>
<dbReference type="PANTHER" id="PTHR30408">
    <property type="entry name" value="TYPE-1 RESTRICTION ENZYME ECOKI SPECIFICITY PROTEIN"/>
    <property type="match status" value="1"/>
</dbReference>
<organism evidence="6 7">
    <name type="scientific">Candidatus Roizmanbacteria bacterium RIFCSPHIGHO2_12_FULL_39_8</name>
    <dbReference type="NCBI Taxonomy" id="1802050"/>
    <lineage>
        <taxon>Bacteria</taxon>
        <taxon>Candidatus Roizmaniibacteriota</taxon>
    </lineage>
</organism>
<gene>
    <name evidence="6" type="ORF">A3F60_02435</name>
</gene>
<evidence type="ECO:0000256" key="2">
    <source>
        <dbReference type="ARBA" id="ARBA00022747"/>
    </source>
</evidence>
<comment type="caution">
    <text evidence="6">The sequence shown here is derived from an EMBL/GenBank/DDBJ whole genome shotgun (WGS) entry which is preliminary data.</text>
</comment>
<accession>A0A1F7HWP0</accession>
<evidence type="ECO:0000259" key="5">
    <source>
        <dbReference type="Pfam" id="PF01420"/>
    </source>
</evidence>
<dbReference type="PANTHER" id="PTHR30408:SF12">
    <property type="entry name" value="TYPE I RESTRICTION ENZYME MJAVIII SPECIFICITY SUBUNIT"/>
    <property type="match status" value="1"/>
</dbReference>
<dbReference type="AlphaFoldDB" id="A0A1F7HWP0"/>
<name>A0A1F7HWP0_9BACT</name>
<evidence type="ECO:0000313" key="6">
    <source>
        <dbReference type="EMBL" id="OGK35547.1"/>
    </source>
</evidence>
<dbReference type="EMBL" id="MGAA01000061">
    <property type="protein sequence ID" value="OGK35547.1"/>
    <property type="molecule type" value="Genomic_DNA"/>
</dbReference>
<reference evidence="6 7" key="1">
    <citation type="journal article" date="2016" name="Nat. Commun.">
        <title>Thousands of microbial genomes shed light on interconnected biogeochemical processes in an aquifer system.</title>
        <authorList>
            <person name="Anantharaman K."/>
            <person name="Brown C.T."/>
            <person name="Hug L.A."/>
            <person name="Sharon I."/>
            <person name="Castelle C.J."/>
            <person name="Probst A.J."/>
            <person name="Thomas B.C."/>
            <person name="Singh A."/>
            <person name="Wilkins M.J."/>
            <person name="Karaoz U."/>
            <person name="Brodie E.L."/>
            <person name="Williams K.H."/>
            <person name="Hubbard S.S."/>
            <person name="Banfield J.F."/>
        </authorList>
    </citation>
    <scope>NUCLEOTIDE SEQUENCE [LARGE SCALE GENOMIC DNA]</scope>
</reference>
<dbReference type="CDD" id="cd17256">
    <property type="entry name" value="RMtype1_S_EcoJA65PI-TRD1-CR1_like"/>
    <property type="match status" value="1"/>
</dbReference>
<keyword evidence="2" id="KW-0680">Restriction system</keyword>
<dbReference type="InterPro" id="IPR044946">
    <property type="entry name" value="Restrct_endonuc_typeI_TRD_sf"/>
</dbReference>
<dbReference type="InterPro" id="IPR000055">
    <property type="entry name" value="Restrct_endonuc_typeI_TRD"/>
</dbReference>
<keyword evidence="3" id="KW-0238">DNA-binding</keyword>
<comment type="similarity">
    <text evidence="1">Belongs to the type-I restriction system S methylase family.</text>
</comment>
<evidence type="ECO:0000256" key="1">
    <source>
        <dbReference type="ARBA" id="ARBA00010923"/>
    </source>
</evidence>
<dbReference type="GO" id="GO:0003677">
    <property type="term" value="F:DNA binding"/>
    <property type="evidence" value="ECO:0007669"/>
    <property type="project" value="UniProtKB-KW"/>
</dbReference>
<dbReference type="InterPro" id="IPR052021">
    <property type="entry name" value="Type-I_RS_S_subunit"/>
</dbReference>